<dbReference type="Pfam" id="PF07596">
    <property type="entry name" value="SBP_bac_10"/>
    <property type="match status" value="1"/>
</dbReference>
<keyword evidence="1" id="KW-1133">Transmembrane helix</keyword>
<dbReference type="PANTHER" id="PTHR30093">
    <property type="entry name" value="GENERAL SECRETION PATHWAY PROTEIN G"/>
    <property type="match status" value="1"/>
</dbReference>
<protein>
    <recommendedName>
        <fullName evidence="2">DUF1559 domain-containing protein</fullName>
    </recommendedName>
</protein>
<organism evidence="3">
    <name type="scientific">Tuwongella immobilis</name>
    <dbReference type="NCBI Taxonomy" id="692036"/>
    <lineage>
        <taxon>Bacteria</taxon>
        <taxon>Pseudomonadati</taxon>
        <taxon>Planctomycetota</taxon>
        <taxon>Planctomycetia</taxon>
        <taxon>Gemmatales</taxon>
        <taxon>Gemmataceae</taxon>
        <taxon>Tuwongella</taxon>
    </lineage>
</organism>
<reference evidence="3" key="1">
    <citation type="submission" date="2019-04" db="EMBL/GenBank/DDBJ databases">
        <authorList>
            <consortium name="Science for Life Laboratories"/>
        </authorList>
    </citation>
    <scope>NUCLEOTIDE SEQUENCE</scope>
    <source>
        <strain evidence="3">MBLW1</strain>
    </source>
</reference>
<feature type="transmembrane region" description="Helical" evidence="1">
    <location>
        <begin position="12"/>
        <end position="34"/>
    </location>
</feature>
<feature type="domain" description="DUF1559" evidence="2">
    <location>
        <begin position="42"/>
        <end position="134"/>
    </location>
</feature>
<name>A0A6C2YVV7_9BACT</name>
<evidence type="ECO:0000313" key="4">
    <source>
        <dbReference type="Proteomes" id="UP000464378"/>
    </source>
</evidence>
<dbReference type="KEGG" id="tim:GMBLW1_40740"/>
<dbReference type="RefSeq" id="WP_162660128.1">
    <property type="nucleotide sequence ID" value="NZ_LR593887.1"/>
</dbReference>
<sequence length="241" mass="27543">MNGNSSKKPILRLWRIAFSVLIVGALCSIVAWVVTNRIRSNQAAHALKCHGNFCCLEVAMRNYHQQHGHFPPAYLADKDGKPAHSWRVLLLEILEPQVFDAYRFDEPWDGPNNRLLANRMPTCYACSEDDRKQFLTNYFVVMGPDTVFPYAKTTSRDDIKRPREDTILLVEVAGQGIHWMQPSDLDVNTMSFELNDPQRPRISSTHDAGPGVYTVDGMMLRLTNETPDQLREMLRITPEVK</sequence>
<evidence type="ECO:0000259" key="2">
    <source>
        <dbReference type="Pfam" id="PF07596"/>
    </source>
</evidence>
<evidence type="ECO:0000313" key="3">
    <source>
        <dbReference type="EMBL" id="VIP05119.1"/>
    </source>
</evidence>
<dbReference type="Proteomes" id="UP000464378">
    <property type="component" value="Chromosome"/>
</dbReference>
<dbReference type="AlphaFoldDB" id="A0A6C2YVV7"/>
<evidence type="ECO:0000256" key="1">
    <source>
        <dbReference type="SAM" id="Phobius"/>
    </source>
</evidence>
<proteinExistence type="predicted"/>
<keyword evidence="1" id="KW-0472">Membrane</keyword>
<dbReference type="EMBL" id="LR586016">
    <property type="protein sequence ID" value="VIP05119.1"/>
    <property type="molecule type" value="Genomic_DNA"/>
</dbReference>
<keyword evidence="1" id="KW-0812">Transmembrane</keyword>
<keyword evidence="4" id="KW-1185">Reference proteome</keyword>
<dbReference type="InterPro" id="IPR011453">
    <property type="entry name" value="DUF1559"/>
</dbReference>
<gene>
    <name evidence="3" type="ORF">GMBLW1_40740</name>
</gene>
<dbReference type="InParanoid" id="A0A6C2YVV7"/>
<dbReference type="EMBL" id="LR593887">
    <property type="protein sequence ID" value="VTS07594.1"/>
    <property type="molecule type" value="Genomic_DNA"/>
</dbReference>
<accession>A0A6C2YVV7</accession>